<accession>A0ABS6CKF6</accession>
<name>A0ABS6CKF6_9ACTN</name>
<reference evidence="2 3" key="1">
    <citation type="submission" date="2021-06" db="EMBL/GenBank/DDBJ databases">
        <authorList>
            <person name="Pan X."/>
        </authorList>
    </citation>
    <scope>NUCLEOTIDE SEQUENCE [LARGE SCALE GENOMIC DNA]</scope>
    <source>
        <strain evidence="2 3">4503</strain>
    </source>
</reference>
<sequence length="96" mass="10287">MSHSPSQPQQPAVRPEDVLPAGVDSTAINGRTVRKGSVAAFVSNAIRLDDLTEGTPEHTAVVAQMRELTPALRTIGLFEVFQPLSPEVERIIAEVA</sequence>
<feature type="region of interest" description="Disordered" evidence="1">
    <location>
        <begin position="1"/>
        <end position="24"/>
    </location>
</feature>
<evidence type="ECO:0000256" key="1">
    <source>
        <dbReference type="SAM" id="MobiDB-lite"/>
    </source>
</evidence>
<protein>
    <submittedName>
        <fullName evidence="2">Uncharacterized protein</fullName>
    </submittedName>
</protein>
<comment type="caution">
    <text evidence="2">The sequence shown here is derived from an EMBL/GenBank/DDBJ whole genome shotgun (WGS) entry which is preliminary data.</text>
</comment>
<feature type="compositionally biased region" description="Polar residues" evidence="1">
    <location>
        <begin position="1"/>
        <end position="10"/>
    </location>
</feature>
<proteinExistence type="predicted"/>
<dbReference type="Proteomes" id="UP000720508">
    <property type="component" value="Unassembled WGS sequence"/>
</dbReference>
<organism evidence="2 3">
    <name type="scientific">Streptomyces niphimycinicus</name>
    <dbReference type="NCBI Taxonomy" id="2842201"/>
    <lineage>
        <taxon>Bacteria</taxon>
        <taxon>Bacillati</taxon>
        <taxon>Actinomycetota</taxon>
        <taxon>Actinomycetes</taxon>
        <taxon>Kitasatosporales</taxon>
        <taxon>Streptomycetaceae</taxon>
        <taxon>Streptomyces</taxon>
    </lineage>
</organism>
<keyword evidence="3" id="KW-1185">Reference proteome</keyword>
<dbReference type="RefSeq" id="WP_216344376.1">
    <property type="nucleotide sequence ID" value="NZ_JAHLEM010000306.1"/>
</dbReference>
<evidence type="ECO:0000313" key="3">
    <source>
        <dbReference type="Proteomes" id="UP000720508"/>
    </source>
</evidence>
<evidence type="ECO:0000313" key="2">
    <source>
        <dbReference type="EMBL" id="MBU3867416.1"/>
    </source>
</evidence>
<dbReference type="EMBL" id="JAHLEM010000306">
    <property type="protein sequence ID" value="MBU3867416.1"/>
    <property type="molecule type" value="Genomic_DNA"/>
</dbReference>
<gene>
    <name evidence="2" type="ORF">KN815_26165</name>
</gene>